<sequence>MFRTRLTEEYTLQIPFIGAGMAFVTTPALVAAVSNAGGMGTLGASLIPHDQLRELLRQIRSMTTGPFGVNFIPHLTEKVQLEVCIEEHVSVVSFF</sequence>
<comment type="catalytic activity">
    <reaction evidence="9">
        <text>3 propionate 3-nitronate + 3 O2 + H2O = 3 3-oxopropanoate + 2 nitrate + nitrite + H2O2 + 3 H(+)</text>
        <dbReference type="Rhea" id="RHEA:57332"/>
        <dbReference type="ChEBI" id="CHEBI:15377"/>
        <dbReference type="ChEBI" id="CHEBI:15378"/>
        <dbReference type="ChEBI" id="CHEBI:15379"/>
        <dbReference type="ChEBI" id="CHEBI:16240"/>
        <dbReference type="ChEBI" id="CHEBI:16301"/>
        <dbReference type="ChEBI" id="CHEBI:17632"/>
        <dbReference type="ChEBI" id="CHEBI:33190"/>
        <dbReference type="ChEBI" id="CHEBI:136067"/>
    </reaction>
</comment>
<organism evidence="11 12">
    <name type="scientific">Ktedonospora formicarum</name>
    <dbReference type="NCBI Taxonomy" id="2778364"/>
    <lineage>
        <taxon>Bacteria</taxon>
        <taxon>Bacillati</taxon>
        <taxon>Chloroflexota</taxon>
        <taxon>Ktedonobacteria</taxon>
        <taxon>Ktedonobacterales</taxon>
        <taxon>Ktedonobacteraceae</taxon>
        <taxon>Ktedonospora</taxon>
    </lineage>
</organism>
<dbReference type="EMBL" id="BNJF01000010">
    <property type="protein sequence ID" value="GHO51118.1"/>
    <property type="molecule type" value="Genomic_DNA"/>
</dbReference>
<keyword evidence="10" id="KW-1133">Transmembrane helix</keyword>
<proteinExistence type="inferred from homology"/>
<keyword evidence="4" id="KW-0285">Flavoprotein</keyword>
<evidence type="ECO:0000256" key="2">
    <source>
        <dbReference type="ARBA" id="ARBA00009881"/>
    </source>
</evidence>
<evidence type="ECO:0000256" key="4">
    <source>
        <dbReference type="ARBA" id="ARBA00022630"/>
    </source>
</evidence>
<dbReference type="GO" id="GO:0018580">
    <property type="term" value="F:nitronate monooxygenase activity"/>
    <property type="evidence" value="ECO:0007669"/>
    <property type="project" value="InterPro"/>
</dbReference>
<keyword evidence="12" id="KW-1185">Reference proteome</keyword>
<evidence type="ECO:0000313" key="12">
    <source>
        <dbReference type="Proteomes" id="UP000612362"/>
    </source>
</evidence>
<protein>
    <recommendedName>
        <fullName evidence="8">Propionate 3-nitronate monooxygenase</fullName>
    </recommendedName>
</protein>
<evidence type="ECO:0000256" key="3">
    <source>
        <dbReference type="ARBA" id="ARBA00022575"/>
    </source>
</evidence>
<dbReference type="InterPro" id="IPR004136">
    <property type="entry name" value="NMO"/>
</dbReference>
<accession>A0A8J3MYS4</accession>
<dbReference type="InterPro" id="IPR013785">
    <property type="entry name" value="Aldolase_TIM"/>
</dbReference>
<keyword evidence="5" id="KW-0288">FMN</keyword>
<evidence type="ECO:0000256" key="7">
    <source>
        <dbReference type="ARBA" id="ARBA00023033"/>
    </source>
</evidence>
<keyword evidence="10" id="KW-0472">Membrane</keyword>
<evidence type="ECO:0000256" key="10">
    <source>
        <dbReference type="SAM" id="Phobius"/>
    </source>
</evidence>
<dbReference type="PANTHER" id="PTHR42747">
    <property type="entry name" value="NITRONATE MONOOXYGENASE-RELATED"/>
    <property type="match status" value="1"/>
</dbReference>
<dbReference type="Gene3D" id="3.20.20.70">
    <property type="entry name" value="Aldolase class I"/>
    <property type="match status" value="1"/>
</dbReference>
<dbReference type="Proteomes" id="UP000612362">
    <property type="component" value="Unassembled WGS sequence"/>
</dbReference>
<dbReference type="SUPFAM" id="SSF51412">
    <property type="entry name" value="Inosine monophosphate dehydrogenase (IMPDH)"/>
    <property type="match status" value="1"/>
</dbReference>
<keyword evidence="6" id="KW-0560">Oxidoreductase</keyword>
<reference evidence="11" key="1">
    <citation type="submission" date="2020-10" db="EMBL/GenBank/DDBJ databases">
        <title>Taxonomic study of unclassified bacteria belonging to the class Ktedonobacteria.</title>
        <authorList>
            <person name="Yabe S."/>
            <person name="Wang C.M."/>
            <person name="Zheng Y."/>
            <person name="Sakai Y."/>
            <person name="Cavaletti L."/>
            <person name="Monciardini P."/>
            <person name="Donadio S."/>
        </authorList>
    </citation>
    <scope>NUCLEOTIDE SEQUENCE</scope>
    <source>
        <strain evidence="11">SOSP1-1</strain>
    </source>
</reference>
<dbReference type="PANTHER" id="PTHR42747:SF3">
    <property type="entry name" value="NITRONATE MONOOXYGENASE-RELATED"/>
    <property type="match status" value="1"/>
</dbReference>
<evidence type="ECO:0000256" key="6">
    <source>
        <dbReference type="ARBA" id="ARBA00023002"/>
    </source>
</evidence>
<dbReference type="GO" id="GO:0009636">
    <property type="term" value="P:response to toxic substance"/>
    <property type="evidence" value="ECO:0007669"/>
    <property type="project" value="UniProtKB-KW"/>
</dbReference>
<evidence type="ECO:0000256" key="9">
    <source>
        <dbReference type="ARBA" id="ARBA00049401"/>
    </source>
</evidence>
<name>A0A8J3MYS4_9CHLR</name>
<keyword evidence="7" id="KW-0503">Monooxygenase</keyword>
<keyword evidence="3" id="KW-0216">Detoxification</keyword>
<keyword evidence="10" id="KW-0812">Transmembrane</keyword>
<dbReference type="AlphaFoldDB" id="A0A8J3MYS4"/>
<evidence type="ECO:0000256" key="5">
    <source>
        <dbReference type="ARBA" id="ARBA00022643"/>
    </source>
</evidence>
<evidence type="ECO:0000256" key="1">
    <source>
        <dbReference type="ARBA" id="ARBA00001917"/>
    </source>
</evidence>
<dbReference type="Pfam" id="PF03060">
    <property type="entry name" value="NMO"/>
    <property type="match status" value="1"/>
</dbReference>
<feature type="transmembrane region" description="Helical" evidence="10">
    <location>
        <begin position="12"/>
        <end position="33"/>
    </location>
</feature>
<dbReference type="CDD" id="cd04730">
    <property type="entry name" value="NPD_like"/>
    <property type="match status" value="1"/>
</dbReference>
<comment type="cofactor">
    <cofactor evidence="1">
        <name>FMN</name>
        <dbReference type="ChEBI" id="CHEBI:58210"/>
    </cofactor>
</comment>
<evidence type="ECO:0000313" key="11">
    <source>
        <dbReference type="EMBL" id="GHO51118.1"/>
    </source>
</evidence>
<evidence type="ECO:0000256" key="8">
    <source>
        <dbReference type="ARBA" id="ARBA00031155"/>
    </source>
</evidence>
<comment type="similarity">
    <text evidence="2">Belongs to the nitronate monooxygenase family. NMO class I subfamily.</text>
</comment>
<comment type="caution">
    <text evidence="11">The sequence shown here is derived from an EMBL/GenBank/DDBJ whole genome shotgun (WGS) entry which is preliminary data.</text>
</comment>
<gene>
    <name evidence="11" type="ORF">KSX_92810</name>
</gene>